<dbReference type="GO" id="GO:0004798">
    <property type="term" value="F:dTMP kinase activity"/>
    <property type="evidence" value="ECO:0007669"/>
    <property type="project" value="UniProtKB-EC"/>
</dbReference>
<evidence type="ECO:0000259" key="10">
    <source>
        <dbReference type="Pfam" id="PF02223"/>
    </source>
</evidence>
<dbReference type="PROSITE" id="PS01331">
    <property type="entry name" value="THYMIDYLATE_KINASE"/>
    <property type="match status" value="1"/>
</dbReference>
<evidence type="ECO:0000256" key="1">
    <source>
        <dbReference type="ARBA" id="ARBA00009776"/>
    </source>
</evidence>
<evidence type="ECO:0000256" key="3">
    <source>
        <dbReference type="ARBA" id="ARBA00022727"/>
    </source>
</evidence>
<dbReference type="CDD" id="cd01672">
    <property type="entry name" value="TMPK"/>
    <property type="match status" value="1"/>
</dbReference>
<reference evidence="12" key="1">
    <citation type="journal article" date="2019" name="Int. J. Syst. Evol. Microbiol.">
        <title>The Global Catalogue of Microorganisms (GCM) 10K type strain sequencing project: providing services to taxonomists for standard genome sequencing and annotation.</title>
        <authorList>
            <consortium name="The Broad Institute Genomics Platform"/>
            <consortium name="The Broad Institute Genome Sequencing Center for Infectious Disease"/>
            <person name="Wu L."/>
            <person name="Ma J."/>
        </authorList>
    </citation>
    <scope>NUCLEOTIDE SEQUENCE [LARGE SCALE GENOMIC DNA]</scope>
    <source>
        <strain evidence="12">CGMCC 1.15772</strain>
    </source>
</reference>
<comment type="catalytic activity">
    <reaction evidence="7 8">
        <text>dTMP + ATP = dTDP + ADP</text>
        <dbReference type="Rhea" id="RHEA:13517"/>
        <dbReference type="ChEBI" id="CHEBI:30616"/>
        <dbReference type="ChEBI" id="CHEBI:58369"/>
        <dbReference type="ChEBI" id="CHEBI:63528"/>
        <dbReference type="ChEBI" id="CHEBI:456216"/>
        <dbReference type="EC" id="2.7.4.9"/>
    </reaction>
</comment>
<dbReference type="EMBL" id="JBHSWD010000001">
    <property type="protein sequence ID" value="MFC6591255.1"/>
    <property type="molecule type" value="Genomic_DNA"/>
</dbReference>
<evidence type="ECO:0000256" key="5">
    <source>
        <dbReference type="ARBA" id="ARBA00022777"/>
    </source>
</evidence>
<keyword evidence="5 8" id="KW-0418">Kinase</keyword>
<evidence type="ECO:0000256" key="7">
    <source>
        <dbReference type="ARBA" id="ARBA00048743"/>
    </source>
</evidence>
<dbReference type="RefSeq" id="WP_380082260.1">
    <property type="nucleotide sequence ID" value="NZ_JBHSWD010000001.1"/>
</dbReference>
<evidence type="ECO:0000256" key="9">
    <source>
        <dbReference type="SAM" id="MobiDB-lite"/>
    </source>
</evidence>
<evidence type="ECO:0000256" key="2">
    <source>
        <dbReference type="ARBA" id="ARBA00022679"/>
    </source>
</evidence>
<sequence length="192" mass="20824">MRGWPPTWKAGASPLVTKEPGGTPAGEGIRALLLDPDLDIEPVAEVLLYSASRAQLVSAVLRPALQRGETVLCDRYTDSTLAYQGYGRGLPLEWLREMTKAATGGLTPDLTVLLDLDPALGLQRAARRSAADRLEAESLDFHNRVRAGFLNLAAQQPQRWLVLDAAQDEAALAGQIWERVSHLLERPAGPPT</sequence>
<keyword evidence="3 8" id="KW-0545">Nucleotide biosynthesis</keyword>
<dbReference type="EC" id="2.7.4.9" evidence="8"/>
<evidence type="ECO:0000256" key="6">
    <source>
        <dbReference type="ARBA" id="ARBA00022840"/>
    </source>
</evidence>
<keyword evidence="6 8" id="KW-0067">ATP-binding</keyword>
<evidence type="ECO:0000313" key="12">
    <source>
        <dbReference type="Proteomes" id="UP001596297"/>
    </source>
</evidence>
<keyword evidence="2 8" id="KW-0808">Transferase</keyword>
<evidence type="ECO:0000256" key="4">
    <source>
        <dbReference type="ARBA" id="ARBA00022741"/>
    </source>
</evidence>
<organism evidence="11 12">
    <name type="scientific">Deinococcus lacus</name>
    <dbReference type="NCBI Taxonomy" id="392561"/>
    <lineage>
        <taxon>Bacteria</taxon>
        <taxon>Thermotogati</taxon>
        <taxon>Deinococcota</taxon>
        <taxon>Deinococci</taxon>
        <taxon>Deinococcales</taxon>
        <taxon>Deinococcaceae</taxon>
        <taxon>Deinococcus</taxon>
    </lineage>
</organism>
<dbReference type="Pfam" id="PF02223">
    <property type="entry name" value="Thymidylate_kin"/>
    <property type="match status" value="1"/>
</dbReference>
<dbReference type="SUPFAM" id="SSF52540">
    <property type="entry name" value="P-loop containing nucleoside triphosphate hydrolases"/>
    <property type="match status" value="1"/>
</dbReference>
<gene>
    <name evidence="8 11" type="primary">tmk</name>
    <name evidence="11" type="ORF">ACFP81_03915</name>
</gene>
<dbReference type="HAMAP" id="MF_00165">
    <property type="entry name" value="Thymidylate_kinase"/>
    <property type="match status" value="1"/>
</dbReference>
<dbReference type="InterPro" id="IPR018095">
    <property type="entry name" value="Thymidylate_kin_CS"/>
</dbReference>
<comment type="function">
    <text evidence="8">Phosphorylation of dTMP to form dTDP in both de novo and salvage pathways of dTTP synthesis.</text>
</comment>
<dbReference type="InterPro" id="IPR018094">
    <property type="entry name" value="Thymidylate_kinase"/>
</dbReference>
<comment type="caution">
    <text evidence="11">The sequence shown here is derived from an EMBL/GenBank/DDBJ whole genome shotgun (WGS) entry which is preliminary data.</text>
</comment>
<accession>A0ABW1YAC6</accession>
<evidence type="ECO:0000313" key="11">
    <source>
        <dbReference type="EMBL" id="MFC6591255.1"/>
    </source>
</evidence>
<comment type="caution">
    <text evidence="8">Lacks conserved residue(s) required for the propagation of feature annotation.</text>
</comment>
<dbReference type="PANTHER" id="PTHR10344:SF4">
    <property type="entry name" value="UMP-CMP KINASE 2, MITOCHONDRIAL"/>
    <property type="match status" value="1"/>
</dbReference>
<name>A0ABW1YAC6_9DEIO</name>
<dbReference type="NCBIfam" id="TIGR00041">
    <property type="entry name" value="DTMP_kinase"/>
    <property type="match status" value="1"/>
</dbReference>
<dbReference type="InterPro" id="IPR039430">
    <property type="entry name" value="Thymidylate_kin-like_dom"/>
</dbReference>
<feature type="region of interest" description="Disordered" evidence="9">
    <location>
        <begin position="1"/>
        <end position="23"/>
    </location>
</feature>
<keyword evidence="12" id="KW-1185">Reference proteome</keyword>
<proteinExistence type="inferred from homology"/>
<dbReference type="PANTHER" id="PTHR10344">
    <property type="entry name" value="THYMIDYLATE KINASE"/>
    <property type="match status" value="1"/>
</dbReference>
<feature type="domain" description="Thymidylate kinase-like" evidence="10">
    <location>
        <begin position="15"/>
        <end position="172"/>
    </location>
</feature>
<keyword evidence="4 8" id="KW-0547">Nucleotide-binding</keyword>
<dbReference type="Gene3D" id="3.40.50.300">
    <property type="entry name" value="P-loop containing nucleotide triphosphate hydrolases"/>
    <property type="match status" value="1"/>
</dbReference>
<protein>
    <recommendedName>
        <fullName evidence="8">Thymidylate kinase</fullName>
        <ecNumber evidence="8">2.7.4.9</ecNumber>
    </recommendedName>
    <alternativeName>
        <fullName evidence="8">dTMP kinase</fullName>
    </alternativeName>
</protein>
<dbReference type="InterPro" id="IPR027417">
    <property type="entry name" value="P-loop_NTPase"/>
</dbReference>
<dbReference type="Proteomes" id="UP001596297">
    <property type="component" value="Unassembled WGS sequence"/>
</dbReference>
<evidence type="ECO:0000256" key="8">
    <source>
        <dbReference type="HAMAP-Rule" id="MF_00165"/>
    </source>
</evidence>
<comment type="similarity">
    <text evidence="1 8">Belongs to the thymidylate kinase family.</text>
</comment>